<evidence type="ECO:0000259" key="3">
    <source>
        <dbReference type="Pfam" id="PF00534"/>
    </source>
</evidence>
<dbReference type="Gene3D" id="3.40.50.2000">
    <property type="entry name" value="Glycogen Phosphorylase B"/>
    <property type="match status" value="2"/>
</dbReference>
<dbReference type="InterPro" id="IPR028098">
    <property type="entry name" value="Glyco_trans_4-like_N"/>
</dbReference>
<feature type="domain" description="Glycosyl transferase family 1" evidence="3">
    <location>
        <begin position="215"/>
        <end position="375"/>
    </location>
</feature>
<dbReference type="Proteomes" id="UP000678317">
    <property type="component" value="Unassembled WGS sequence"/>
</dbReference>
<dbReference type="PANTHER" id="PTHR12526">
    <property type="entry name" value="GLYCOSYLTRANSFERASE"/>
    <property type="match status" value="1"/>
</dbReference>
<dbReference type="Pfam" id="PF00534">
    <property type="entry name" value="Glycos_transf_1"/>
    <property type="match status" value="1"/>
</dbReference>
<evidence type="ECO:0000313" key="6">
    <source>
        <dbReference type="Proteomes" id="UP000678317"/>
    </source>
</evidence>
<dbReference type="InterPro" id="IPR001296">
    <property type="entry name" value="Glyco_trans_1"/>
</dbReference>
<dbReference type="PANTHER" id="PTHR12526:SF635">
    <property type="entry name" value="GLYCOSYL TRANSFERASE GROUP 1"/>
    <property type="match status" value="1"/>
</dbReference>
<dbReference type="SUPFAM" id="SSF53756">
    <property type="entry name" value="UDP-Glycosyltransferase/glycogen phosphorylase"/>
    <property type="match status" value="1"/>
</dbReference>
<accession>A0ABS3SJ43</accession>
<reference evidence="5 6" key="1">
    <citation type="submission" date="2021-03" db="EMBL/GenBank/DDBJ databases">
        <title>novel species in genus Cellulomonas.</title>
        <authorList>
            <person name="Zhang G."/>
        </authorList>
    </citation>
    <scope>NUCLEOTIDE SEQUENCE [LARGE SCALE GENOMIC DNA]</scope>
    <source>
        <strain evidence="6">zg-ZUI188</strain>
    </source>
</reference>
<feature type="domain" description="Glycosyltransferase subfamily 4-like N-terminal" evidence="4">
    <location>
        <begin position="22"/>
        <end position="196"/>
    </location>
</feature>
<evidence type="ECO:0000256" key="2">
    <source>
        <dbReference type="ARBA" id="ARBA00022679"/>
    </source>
</evidence>
<evidence type="ECO:0000259" key="4">
    <source>
        <dbReference type="Pfam" id="PF13439"/>
    </source>
</evidence>
<dbReference type="EMBL" id="JAGFBM010000008">
    <property type="protein sequence ID" value="MBO3085771.1"/>
    <property type="molecule type" value="Genomic_DNA"/>
</dbReference>
<keyword evidence="6" id="KW-1185">Reference proteome</keyword>
<gene>
    <name evidence="5" type="ORF">J4035_14090</name>
</gene>
<dbReference type="Pfam" id="PF13439">
    <property type="entry name" value="Glyco_transf_4"/>
    <property type="match status" value="1"/>
</dbReference>
<keyword evidence="2" id="KW-0808">Transferase</keyword>
<dbReference type="RefSeq" id="WP_208290033.1">
    <property type="nucleotide sequence ID" value="NZ_CP074404.1"/>
</dbReference>
<organism evidence="5 6">
    <name type="scientific">Cellulomonas fengjieae</name>
    <dbReference type="NCBI Taxonomy" id="2819978"/>
    <lineage>
        <taxon>Bacteria</taxon>
        <taxon>Bacillati</taxon>
        <taxon>Actinomycetota</taxon>
        <taxon>Actinomycetes</taxon>
        <taxon>Micrococcales</taxon>
        <taxon>Cellulomonadaceae</taxon>
        <taxon>Cellulomonas</taxon>
    </lineage>
</organism>
<protein>
    <submittedName>
        <fullName evidence="5">Glycosyltransferase</fullName>
    </submittedName>
</protein>
<name>A0ABS3SJ43_9CELL</name>
<comment type="caution">
    <text evidence="5">The sequence shown here is derived from an EMBL/GenBank/DDBJ whole genome shotgun (WGS) entry which is preliminary data.</text>
</comment>
<keyword evidence="1" id="KW-0328">Glycosyltransferase</keyword>
<evidence type="ECO:0000256" key="1">
    <source>
        <dbReference type="ARBA" id="ARBA00022676"/>
    </source>
</evidence>
<sequence>MRIAMVSEHASPLATLGGVDAGGQNVHVAALGAALARAGHEVDVYTRRDDRDLPERVELVPGLTVVHVPAGPPRQVPKDDLLPYMPAFGDLLAEHWSGERVPDVAHAHFWMSGFATLRAAAVTGTPVAQTFHALGSVKRRHQGDKDTSPPGRIAIESSIGRRVDVVVATCSDEAAELARLGVGADRVRVVPCGVDVGHFRPAPVVEMAGLPRTARFRLLCIGRLVERKGIETVIDALVDLPDAELVVAGGPSADQLGDDAEAARLLALAAARGVRHRVRLVGRVDHDALPVLTRSADVVVATPWYEPFGIVPIEAAACGVPVVGSAVGGLLDTVQDGRTGLLVPPRDPGALASALRSLLDDPDRRAAFGAAARRRAVTRYGWDRVAAQTALVYRTLARGKVLTEVAVG</sequence>
<evidence type="ECO:0000313" key="5">
    <source>
        <dbReference type="EMBL" id="MBO3085771.1"/>
    </source>
</evidence>
<proteinExistence type="predicted"/>